<reference evidence="2 3" key="1">
    <citation type="submission" date="2019-03" db="EMBL/GenBank/DDBJ databases">
        <title>Complete Genome Sequence of Leuconostoc kimchii strain NKJ218 Isolated from Homemade Kimchi.</title>
        <authorList>
            <person name="Jung J.Y."/>
            <person name="Jin H.M."/>
            <person name="Jung J.-W."/>
            <person name="Lee S.-Y."/>
            <person name="Ryu B.-G."/>
            <person name="Han S.-S."/>
            <person name="Kang H.K."/>
            <person name="Choi H.W."/>
            <person name="Chung E.J."/>
            <person name="Choi K.-M."/>
        </authorList>
    </citation>
    <scope>NUCLEOTIDE SEQUENCE [LARGE SCALE GENOMIC DNA]</scope>
    <source>
        <strain evidence="2 3">NKJ218</strain>
    </source>
</reference>
<protein>
    <submittedName>
        <fullName evidence="2">ImmA/IrrE family metallo-endopeptidase</fullName>
    </submittedName>
</protein>
<keyword evidence="3" id="KW-1185">Reference proteome</keyword>
<evidence type="ECO:0000313" key="2">
    <source>
        <dbReference type="EMBL" id="QBR48125.1"/>
    </source>
</evidence>
<sequence length="137" mass="15906">MLIHSDIDAYLENIIKNNHITLIHITGDQYGPDVVSPKKKVIIMNLNYHTSFSYHFRMAHELAHLLSDAPKVTYNHSQLSRGSAERQANLYGIKLLADYYFSEDQSQRARWDRRFQFIETFGLGRLTHLVETVLNAT</sequence>
<name>A0ABX5SPR0_9LACO</name>
<dbReference type="EMBL" id="CP037939">
    <property type="protein sequence ID" value="QBR48125.1"/>
    <property type="molecule type" value="Genomic_DNA"/>
</dbReference>
<organism evidence="2 3">
    <name type="scientific">Leuconostoc kimchii</name>
    <dbReference type="NCBI Taxonomy" id="136609"/>
    <lineage>
        <taxon>Bacteria</taxon>
        <taxon>Bacillati</taxon>
        <taxon>Bacillota</taxon>
        <taxon>Bacilli</taxon>
        <taxon>Lactobacillales</taxon>
        <taxon>Lactobacillaceae</taxon>
        <taxon>Leuconostoc</taxon>
    </lineage>
</organism>
<dbReference type="Proteomes" id="UP000295756">
    <property type="component" value="Chromosome"/>
</dbReference>
<proteinExistence type="predicted"/>
<feature type="domain" description="IrrE N-terminal-like" evidence="1">
    <location>
        <begin position="37"/>
        <end position="113"/>
    </location>
</feature>
<dbReference type="InterPro" id="IPR010359">
    <property type="entry name" value="IrrE_HExxH"/>
</dbReference>
<dbReference type="Pfam" id="PF06114">
    <property type="entry name" value="Peptidase_M78"/>
    <property type="match status" value="1"/>
</dbReference>
<evidence type="ECO:0000259" key="1">
    <source>
        <dbReference type="Pfam" id="PF06114"/>
    </source>
</evidence>
<dbReference type="RefSeq" id="WP_013103585.1">
    <property type="nucleotide sequence ID" value="NZ_CP037939.1"/>
</dbReference>
<evidence type="ECO:0000313" key="3">
    <source>
        <dbReference type="Proteomes" id="UP000295756"/>
    </source>
</evidence>
<gene>
    <name evidence="2" type="ORF">EW139_08300</name>
</gene>
<accession>A0ABX5SPR0</accession>